<protein>
    <recommendedName>
        <fullName evidence="4">LppX_LprAFG lipoprotein</fullName>
    </recommendedName>
</protein>
<feature type="compositionally biased region" description="Low complexity" evidence="1">
    <location>
        <begin position="42"/>
        <end position="61"/>
    </location>
</feature>
<reference evidence="2 3" key="1">
    <citation type="submission" date="2018-12" db="EMBL/GenBank/DDBJ databases">
        <title>Complete genome sequence of Streptomyces ficellus NRRL8067, the producer of ficellomycin, feldamycin and nojirimycin.</title>
        <authorList>
            <person name="Zhang H."/>
            <person name="Yue R."/>
            <person name="Liu Y."/>
            <person name="Li M."/>
            <person name="Mu H."/>
            <person name="Zhang J."/>
        </authorList>
    </citation>
    <scope>NUCLEOTIDE SEQUENCE [LARGE SCALE GENOMIC DNA]</scope>
    <source>
        <strain evidence="2 3">NRRL 8067</strain>
    </source>
</reference>
<evidence type="ECO:0000256" key="1">
    <source>
        <dbReference type="SAM" id="MobiDB-lite"/>
    </source>
</evidence>
<feature type="compositionally biased region" description="Gly residues" evidence="1">
    <location>
        <begin position="30"/>
        <end position="41"/>
    </location>
</feature>
<dbReference type="SUPFAM" id="SSF89392">
    <property type="entry name" value="Prokaryotic lipoproteins and lipoprotein localization factors"/>
    <property type="match status" value="1"/>
</dbReference>
<dbReference type="Proteomes" id="UP000422572">
    <property type="component" value="Chromosome"/>
</dbReference>
<dbReference type="EMBL" id="CP034279">
    <property type="protein sequence ID" value="QGV79081.1"/>
    <property type="molecule type" value="Genomic_DNA"/>
</dbReference>
<evidence type="ECO:0000313" key="2">
    <source>
        <dbReference type="EMBL" id="QGV79081.1"/>
    </source>
</evidence>
<dbReference type="Gene3D" id="2.50.20.20">
    <property type="match status" value="1"/>
</dbReference>
<dbReference type="OrthoDB" id="4129306at2"/>
<organism evidence="2 3">
    <name type="scientific">Streptomyces ficellus</name>
    <dbReference type="NCBI Taxonomy" id="1977088"/>
    <lineage>
        <taxon>Bacteria</taxon>
        <taxon>Bacillati</taxon>
        <taxon>Actinomycetota</taxon>
        <taxon>Actinomycetes</taxon>
        <taxon>Kitasatosporales</taxon>
        <taxon>Streptomycetaceae</taxon>
        <taxon>Streptomyces</taxon>
    </lineage>
</organism>
<evidence type="ECO:0000313" key="3">
    <source>
        <dbReference type="Proteomes" id="UP000422572"/>
    </source>
</evidence>
<dbReference type="PROSITE" id="PS51257">
    <property type="entry name" value="PROKAR_LIPOPROTEIN"/>
    <property type="match status" value="1"/>
</dbReference>
<proteinExistence type="predicted"/>
<dbReference type="AlphaFoldDB" id="A0A6I6F7X5"/>
<feature type="region of interest" description="Disordered" evidence="1">
    <location>
        <begin position="26"/>
        <end position="61"/>
    </location>
</feature>
<gene>
    <name evidence="2" type="ORF">EIZ62_13060</name>
</gene>
<dbReference type="RefSeq" id="WP_156692843.1">
    <property type="nucleotide sequence ID" value="NZ_CP034279.1"/>
</dbReference>
<accession>A0A6I6F7X5</accession>
<keyword evidence="3" id="KW-1185">Reference proteome</keyword>
<sequence>MRHALALATLCCAALLVGGCDDTDRSDRSGGAGGAKSGAGAGARSAPAETETGTETATAEHAATVRAAVAATGRTSARIAQTHTIDGTAIGEQVHTITVGGDFDFAKDRGNLAVTLGPVAFEEVFDGDNVYLRGQVPGDPDGDWYLADRRAPARHLLRAPANDPEYTLSQATMARTFARAGEETINGAPVVRYRGALPHEAVTLRMEKATSDKIGEMRRTLGGRIPADVDVWVDARGRAVRARLALDMGGVTSTNTLTFSELGKPVRITVPQGEITEGDLPESL</sequence>
<dbReference type="InterPro" id="IPR029046">
    <property type="entry name" value="LolA/LolB/LppX"/>
</dbReference>
<name>A0A6I6F7X5_9ACTN</name>
<evidence type="ECO:0008006" key="4">
    <source>
        <dbReference type="Google" id="ProtNLM"/>
    </source>
</evidence>
<dbReference type="KEGG" id="sfic:EIZ62_13060"/>